<dbReference type="EMBL" id="CAUYUJ010017050">
    <property type="protein sequence ID" value="CAK0871245.1"/>
    <property type="molecule type" value="Genomic_DNA"/>
</dbReference>
<proteinExistence type="predicted"/>
<name>A0ABN9VG15_9DINO</name>
<gene>
    <name evidence="2" type="ORF">PCOR1329_LOCUS57139</name>
</gene>
<comment type="caution">
    <text evidence="2">The sequence shown here is derived from an EMBL/GenBank/DDBJ whole genome shotgun (WGS) entry which is preliminary data.</text>
</comment>
<feature type="region of interest" description="Disordered" evidence="1">
    <location>
        <begin position="29"/>
        <end position="58"/>
    </location>
</feature>
<evidence type="ECO:0000256" key="1">
    <source>
        <dbReference type="SAM" id="MobiDB-lite"/>
    </source>
</evidence>
<keyword evidence="3" id="KW-1185">Reference proteome</keyword>
<dbReference type="Proteomes" id="UP001189429">
    <property type="component" value="Unassembled WGS sequence"/>
</dbReference>
<feature type="non-terminal residue" evidence="2">
    <location>
        <position position="330"/>
    </location>
</feature>
<evidence type="ECO:0000313" key="3">
    <source>
        <dbReference type="Proteomes" id="UP001189429"/>
    </source>
</evidence>
<accession>A0ABN9VG15</accession>
<feature type="non-terminal residue" evidence="2">
    <location>
        <position position="1"/>
    </location>
</feature>
<organism evidence="2 3">
    <name type="scientific">Prorocentrum cordatum</name>
    <dbReference type="NCBI Taxonomy" id="2364126"/>
    <lineage>
        <taxon>Eukaryota</taxon>
        <taxon>Sar</taxon>
        <taxon>Alveolata</taxon>
        <taxon>Dinophyceae</taxon>
        <taxon>Prorocentrales</taxon>
        <taxon>Prorocentraceae</taxon>
        <taxon>Prorocentrum</taxon>
    </lineage>
</organism>
<reference evidence="2" key="1">
    <citation type="submission" date="2023-10" db="EMBL/GenBank/DDBJ databases">
        <authorList>
            <person name="Chen Y."/>
            <person name="Shah S."/>
            <person name="Dougan E. K."/>
            <person name="Thang M."/>
            <person name="Chan C."/>
        </authorList>
    </citation>
    <scope>NUCLEOTIDE SEQUENCE [LARGE SCALE GENOMIC DNA]</scope>
</reference>
<evidence type="ECO:0000313" key="2">
    <source>
        <dbReference type="EMBL" id="CAK0871245.1"/>
    </source>
</evidence>
<sequence length="330" mass="37640">DRVPWRTHCGLQLVIEGTKQEWWHRQVGIPKALPHQGRPQKAADPGSETSKKKQAARHRAQHALEEHLQEAYEEAMTVEESAADTLIDSVPPKPYNITSGIWEQVSFGDHKLELTEEMRIIGDKMIIRSAKHQMDEHQLTEQYGAWVARVEEAHILNEQIDVQEAQRCKGRASGIAHKDAFSKHDTETSSNMYFQMAEDILELDLGQLANLADQTEKYLAKASARSMTTARKSFATWAKKAWQTKAGILHRHVKPKEAPTYEIAIRPDSATAGPTITMRSKASKWETIWTDPVDTRTDIIEQLEHTRRRTRQEDLDPIDMEMLNGVLRVT</sequence>
<protein>
    <submittedName>
        <fullName evidence="2">Uncharacterized protein</fullName>
    </submittedName>
</protein>